<dbReference type="KEGG" id="rme:Rmet_6491"/>
<keyword evidence="2" id="KW-1185">Reference proteome</keyword>
<proteinExistence type="predicted"/>
<gene>
    <name evidence="1" type="ordered locus">Rmet_6491</name>
</gene>
<name>D3DXS9_CUPMC</name>
<evidence type="ECO:0000313" key="1">
    <source>
        <dbReference type="EMBL" id="ADC45099.1"/>
    </source>
</evidence>
<dbReference type="HOGENOM" id="CLU_2882718_0_0_4"/>
<reference evidence="2" key="1">
    <citation type="journal article" date="2010" name="PLoS ONE">
        <title>The complete genome sequence of Cupriavidus metallidurans strain CH34, a master survivalist in harsh and anthropogenic environments.</title>
        <authorList>
            <person name="Janssen P.J."/>
            <person name="Van Houdt R."/>
            <person name="Moors H."/>
            <person name="Monsieurs P."/>
            <person name="Morin N."/>
            <person name="Michaux A."/>
            <person name="Benotmane M.A."/>
            <person name="Leys N."/>
            <person name="Vallaeys T."/>
            <person name="Lapidus A."/>
            <person name="Monchy S."/>
            <person name="Medigue C."/>
            <person name="Taghavi S."/>
            <person name="McCorkle S."/>
            <person name="Dunn J."/>
            <person name="van der Lelie D."/>
            <person name="Mergeay M."/>
        </authorList>
    </citation>
    <scope>NUCLEOTIDE SEQUENCE [LARGE SCALE GENOMIC DNA]</scope>
    <source>
        <strain evidence="2">ATCC 43123 / DSM 2839 / NBRC 102507 / CH34</strain>
    </source>
</reference>
<protein>
    <submittedName>
        <fullName evidence="1">Uncharacterized protein</fullName>
    </submittedName>
</protein>
<dbReference type="AlphaFoldDB" id="D3DXS9"/>
<evidence type="ECO:0000313" key="2">
    <source>
        <dbReference type="Proteomes" id="UP000002429"/>
    </source>
</evidence>
<accession>D3DXS9</accession>
<sequence length="63" mass="7116">MWADSPVLWVNWLLDARTLYSDPSETSDSFEVAAILANRGHKTLPSAITRIGYRPDVLQKLTQ</sequence>
<dbReference type="EMBL" id="CP000352">
    <property type="protein sequence ID" value="ADC45099.1"/>
    <property type="molecule type" value="Genomic_DNA"/>
</dbReference>
<organism evidence="1 2">
    <name type="scientific">Cupriavidus metallidurans (strain ATCC 43123 / DSM 2839 / NBRC 102507 / CH34)</name>
    <name type="common">Ralstonia metallidurans</name>
    <dbReference type="NCBI Taxonomy" id="266264"/>
    <lineage>
        <taxon>Bacteria</taxon>
        <taxon>Pseudomonadati</taxon>
        <taxon>Pseudomonadota</taxon>
        <taxon>Betaproteobacteria</taxon>
        <taxon>Burkholderiales</taxon>
        <taxon>Burkholderiaceae</taxon>
        <taxon>Cupriavidus</taxon>
    </lineage>
</organism>
<dbReference type="Proteomes" id="UP000002429">
    <property type="component" value="Chromosome"/>
</dbReference>